<dbReference type="Proteomes" id="UP000095287">
    <property type="component" value="Unplaced"/>
</dbReference>
<evidence type="ECO:0000313" key="2">
    <source>
        <dbReference type="Proteomes" id="UP000095287"/>
    </source>
</evidence>
<feature type="compositionally biased region" description="Basic and acidic residues" evidence="1">
    <location>
        <begin position="68"/>
        <end position="80"/>
    </location>
</feature>
<proteinExistence type="predicted"/>
<organism evidence="2 3">
    <name type="scientific">Steinernema glaseri</name>
    <dbReference type="NCBI Taxonomy" id="37863"/>
    <lineage>
        <taxon>Eukaryota</taxon>
        <taxon>Metazoa</taxon>
        <taxon>Ecdysozoa</taxon>
        <taxon>Nematoda</taxon>
        <taxon>Chromadorea</taxon>
        <taxon>Rhabditida</taxon>
        <taxon>Tylenchina</taxon>
        <taxon>Panagrolaimomorpha</taxon>
        <taxon>Strongyloidoidea</taxon>
        <taxon>Steinernematidae</taxon>
        <taxon>Steinernema</taxon>
    </lineage>
</organism>
<protein>
    <submittedName>
        <fullName evidence="3">Uncharacterized protein</fullName>
    </submittedName>
</protein>
<dbReference type="AlphaFoldDB" id="A0A1I7Z3T1"/>
<sequence length="80" mass="9108">MAGDNNPHSQAGHHSRASSWIYDSNHTPSTVGYSRFSEAVKKQQAEERNQKAEKRDRARMTTPSPKRPTLDDITRRISDN</sequence>
<dbReference type="WBParaSite" id="L893_g22535.t1">
    <property type="protein sequence ID" value="L893_g22535.t1"/>
    <property type="gene ID" value="L893_g22535"/>
</dbReference>
<name>A0A1I7Z3T1_9BILA</name>
<evidence type="ECO:0000256" key="1">
    <source>
        <dbReference type="SAM" id="MobiDB-lite"/>
    </source>
</evidence>
<evidence type="ECO:0000313" key="3">
    <source>
        <dbReference type="WBParaSite" id="L893_g22535.t1"/>
    </source>
</evidence>
<feature type="compositionally biased region" description="Basic and acidic residues" evidence="1">
    <location>
        <begin position="38"/>
        <end position="59"/>
    </location>
</feature>
<keyword evidence="2" id="KW-1185">Reference proteome</keyword>
<accession>A0A1I7Z3T1</accession>
<feature type="region of interest" description="Disordered" evidence="1">
    <location>
        <begin position="1"/>
        <end position="80"/>
    </location>
</feature>
<feature type="compositionally biased region" description="Polar residues" evidence="1">
    <location>
        <begin position="17"/>
        <end position="32"/>
    </location>
</feature>
<reference evidence="3" key="1">
    <citation type="submission" date="2016-11" db="UniProtKB">
        <authorList>
            <consortium name="WormBaseParasite"/>
        </authorList>
    </citation>
    <scope>IDENTIFICATION</scope>
</reference>